<evidence type="ECO:0000256" key="3">
    <source>
        <dbReference type="RuleBase" id="RU000682"/>
    </source>
</evidence>
<dbReference type="SMART" id="SM00389">
    <property type="entry name" value="HOX"/>
    <property type="match status" value="1"/>
</dbReference>
<dbReference type="Pfam" id="PF00046">
    <property type="entry name" value="Homeodomain"/>
    <property type="match status" value="1"/>
</dbReference>
<dbReference type="InterPro" id="IPR050649">
    <property type="entry name" value="Paired_Homeobox_TFs"/>
</dbReference>
<organism evidence="6 7">
    <name type="scientific">Ridgeia piscesae</name>
    <name type="common">Tubeworm</name>
    <dbReference type="NCBI Taxonomy" id="27915"/>
    <lineage>
        <taxon>Eukaryota</taxon>
        <taxon>Metazoa</taxon>
        <taxon>Spiralia</taxon>
        <taxon>Lophotrochozoa</taxon>
        <taxon>Annelida</taxon>
        <taxon>Polychaeta</taxon>
        <taxon>Sedentaria</taxon>
        <taxon>Canalipalpata</taxon>
        <taxon>Sabellida</taxon>
        <taxon>Siboglinidae</taxon>
        <taxon>Ridgeia</taxon>
    </lineage>
</organism>
<protein>
    <recommendedName>
        <fullName evidence="5">Homeobox domain-containing protein</fullName>
    </recommendedName>
</protein>
<keyword evidence="7" id="KW-1185">Reference proteome</keyword>
<keyword evidence="2 3" id="KW-0238">DNA-binding</keyword>
<dbReference type="InterPro" id="IPR001356">
    <property type="entry name" value="HD"/>
</dbReference>
<dbReference type="CDD" id="cd00086">
    <property type="entry name" value="homeodomain"/>
    <property type="match status" value="1"/>
</dbReference>
<feature type="compositionally biased region" description="Polar residues" evidence="4">
    <location>
        <begin position="66"/>
        <end position="75"/>
    </location>
</feature>
<feature type="compositionally biased region" description="Low complexity" evidence="4">
    <location>
        <begin position="81"/>
        <end position="95"/>
    </location>
</feature>
<dbReference type="EMBL" id="JAODUO010000176">
    <property type="protein sequence ID" value="KAK2187167.1"/>
    <property type="molecule type" value="Genomic_DNA"/>
</dbReference>
<dbReference type="SUPFAM" id="SSF46689">
    <property type="entry name" value="Homeodomain-like"/>
    <property type="match status" value="1"/>
</dbReference>
<dbReference type="PANTHER" id="PTHR24329:SF543">
    <property type="entry name" value="FI01017P-RELATED"/>
    <property type="match status" value="1"/>
</dbReference>
<feature type="domain" description="Homeobox" evidence="5">
    <location>
        <begin position="1"/>
        <end position="44"/>
    </location>
</feature>
<proteinExistence type="predicted"/>
<evidence type="ECO:0000256" key="4">
    <source>
        <dbReference type="SAM" id="MobiDB-lite"/>
    </source>
</evidence>
<dbReference type="PANTHER" id="PTHR24329">
    <property type="entry name" value="HOMEOBOX PROTEIN ARISTALESS"/>
    <property type="match status" value="1"/>
</dbReference>
<dbReference type="Gene3D" id="1.10.10.60">
    <property type="entry name" value="Homeodomain-like"/>
    <property type="match status" value="1"/>
</dbReference>
<dbReference type="AlphaFoldDB" id="A0AAD9P2Y5"/>
<evidence type="ECO:0000256" key="1">
    <source>
        <dbReference type="ARBA" id="ARBA00004123"/>
    </source>
</evidence>
<evidence type="ECO:0000313" key="7">
    <source>
        <dbReference type="Proteomes" id="UP001209878"/>
    </source>
</evidence>
<reference evidence="6" key="1">
    <citation type="journal article" date="2023" name="Mol. Biol. Evol.">
        <title>Third-Generation Sequencing Reveals the Adaptive Role of the Epigenome in Three Deep-Sea Polychaetes.</title>
        <authorList>
            <person name="Perez M."/>
            <person name="Aroh O."/>
            <person name="Sun Y."/>
            <person name="Lan Y."/>
            <person name="Juniper S.K."/>
            <person name="Young C.R."/>
            <person name="Angers B."/>
            <person name="Qian P.Y."/>
        </authorList>
    </citation>
    <scope>NUCLEOTIDE SEQUENCE</scope>
    <source>
        <strain evidence="6">R07B-5</strain>
    </source>
</reference>
<dbReference type="GO" id="GO:0005634">
    <property type="term" value="C:nucleus"/>
    <property type="evidence" value="ECO:0007669"/>
    <property type="project" value="UniProtKB-SubCell"/>
</dbReference>
<gene>
    <name evidence="6" type="ORF">NP493_173g03043</name>
</gene>
<dbReference type="PROSITE" id="PS50071">
    <property type="entry name" value="HOMEOBOX_2"/>
    <property type="match status" value="1"/>
</dbReference>
<feature type="compositionally biased region" description="Polar residues" evidence="4">
    <location>
        <begin position="132"/>
        <end position="147"/>
    </location>
</feature>
<feature type="DNA-binding region" description="Homeobox" evidence="2">
    <location>
        <begin position="3"/>
        <end position="45"/>
    </location>
</feature>
<comment type="caution">
    <text evidence="6">The sequence shown here is derived from an EMBL/GenBank/DDBJ whole genome shotgun (WGS) entry which is preliminary data.</text>
</comment>
<dbReference type="GO" id="GO:0000981">
    <property type="term" value="F:DNA-binding transcription factor activity, RNA polymerase II-specific"/>
    <property type="evidence" value="ECO:0007669"/>
    <property type="project" value="TreeGrafter"/>
</dbReference>
<evidence type="ECO:0000313" key="6">
    <source>
        <dbReference type="EMBL" id="KAK2187167.1"/>
    </source>
</evidence>
<keyword evidence="2 3" id="KW-0539">Nucleus</keyword>
<dbReference type="InterPro" id="IPR009057">
    <property type="entry name" value="Homeodomain-like_sf"/>
</dbReference>
<comment type="subcellular location">
    <subcellularLocation>
        <location evidence="1 2 3">Nucleus</location>
    </subcellularLocation>
</comment>
<evidence type="ECO:0000259" key="5">
    <source>
        <dbReference type="PROSITE" id="PS50071"/>
    </source>
</evidence>
<accession>A0AAD9P2Y5</accession>
<dbReference type="GO" id="GO:0000977">
    <property type="term" value="F:RNA polymerase II transcription regulatory region sequence-specific DNA binding"/>
    <property type="evidence" value="ECO:0007669"/>
    <property type="project" value="TreeGrafter"/>
</dbReference>
<keyword evidence="2 3" id="KW-0371">Homeobox</keyword>
<sequence>METVFMQSQYPDVTVMETLAAKMELPVEKICTWFQNRRSRFRKESKTGHIQWMRQQLYTAPTRQTGMRSLPSANPSCHVLSTPPSSDSQTTPTTSFHYLPPPTLHHPPQTTCSSRPSAGFVPPGPPPMYQHLPSSLQPQHHEVTYSQTSHNYVTSQHGFMTPPVPVHHTHATSSVSSYGYGEMTHAPASIAAGVFNYNNNSAYNLYSQQFQTYDM</sequence>
<name>A0AAD9P2Y5_RIDPI</name>
<dbReference type="Proteomes" id="UP001209878">
    <property type="component" value="Unassembled WGS sequence"/>
</dbReference>
<evidence type="ECO:0000256" key="2">
    <source>
        <dbReference type="PROSITE-ProRule" id="PRU00108"/>
    </source>
</evidence>
<feature type="region of interest" description="Disordered" evidence="4">
    <location>
        <begin position="66"/>
        <end position="147"/>
    </location>
</feature>